<keyword evidence="2" id="KW-1185">Reference proteome</keyword>
<evidence type="ECO:0000313" key="2">
    <source>
        <dbReference type="Proteomes" id="UP000317650"/>
    </source>
</evidence>
<accession>A0A4S8IRA3</accession>
<protein>
    <submittedName>
        <fullName evidence="1">Uncharacterized protein</fullName>
    </submittedName>
</protein>
<name>A0A4S8IRA3_MUSBA</name>
<proteinExistence type="predicted"/>
<dbReference type="EMBL" id="PYDT01000009">
    <property type="protein sequence ID" value="THU51131.1"/>
    <property type="molecule type" value="Genomic_DNA"/>
</dbReference>
<dbReference type="Proteomes" id="UP000317650">
    <property type="component" value="Chromosome 6"/>
</dbReference>
<gene>
    <name evidence="1" type="ORF">C4D60_Mb06t27790</name>
</gene>
<comment type="caution">
    <text evidence="1">The sequence shown here is derived from an EMBL/GenBank/DDBJ whole genome shotgun (WGS) entry which is preliminary data.</text>
</comment>
<reference evidence="1 2" key="1">
    <citation type="journal article" date="2019" name="Nat. Plants">
        <title>Genome sequencing of Musa balbisiana reveals subgenome evolution and function divergence in polyploid bananas.</title>
        <authorList>
            <person name="Yao X."/>
        </authorList>
    </citation>
    <scope>NUCLEOTIDE SEQUENCE [LARGE SCALE GENOMIC DNA]</scope>
    <source>
        <strain evidence="2">cv. DH-PKW</strain>
        <tissue evidence="1">Leaves</tissue>
    </source>
</reference>
<organism evidence="1 2">
    <name type="scientific">Musa balbisiana</name>
    <name type="common">Banana</name>
    <dbReference type="NCBI Taxonomy" id="52838"/>
    <lineage>
        <taxon>Eukaryota</taxon>
        <taxon>Viridiplantae</taxon>
        <taxon>Streptophyta</taxon>
        <taxon>Embryophyta</taxon>
        <taxon>Tracheophyta</taxon>
        <taxon>Spermatophyta</taxon>
        <taxon>Magnoliopsida</taxon>
        <taxon>Liliopsida</taxon>
        <taxon>Zingiberales</taxon>
        <taxon>Musaceae</taxon>
        <taxon>Musa</taxon>
    </lineage>
</organism>
<sequence>MHLGSTIEIYREELVVRRLIELTCDASIKSCEPETTRLEPWSSPTLHGRLDLVKTIHLVIGGRPTRPPKSFLPQPRRARPLSHRPEEGFLYDTFRFLAFSAAEIPATDYVSLDEILGPLGTPVAAMCPATRSPMIRPQKAPDNDIRRNSCNYCKVKCASAMAFLHQRIYRNG</sequence>
<evidence type="ECO:0000313" key="1">
    <source>
        <dbReference type="EMBL" id="THU51131.1"/>
    </source>
</evidence>
<dbReference type="AlphaFoldDB" id="A0A4S8IRA3"/>